<dbReference type="Gene3D" id="3.40.309.10">
    <property type="entry name" value="Aldehyde Dehydrogenase, Chain A, domain 2"/>
    <property type="match status" value="1"/>
</dbReference>
<dbReference type="PANTHER" id="PTHR43111:SF1">
    <property type="entry name" value="ALDEHYDE DEHYDROGENASE B-RELATED"/>
    <property type="match status" value="1"/>
</dbReference>
<name>A0AA39CCB2_9EURO</name>
<dbReference type="InterPro" id="IPR015590">
    <property type="entry name" value="Aldehyde_DH_dom"/>
</dbReference>
<dbReference type="AlphaFoldDB" id="A0AA39CCB2"/>
<evidence type="ECO:0000313" key="4">
    <source>
        <dbReference type="EMBL" id="KAJ9603049.1"/>
    </source>
</evidence>
<keyword evidence="2" id="KW-1133">Transmembrane helix</keyword>
<evidence type="ECO:0000313" key="5">
    <source>
        <dbReference type="Proteomes" id="UP001172673"/>
    </source>
</evidence>
<keyword evidence="2" id="KW-0472">Membrane</keyword>
<evidence type="ECO:0000259" key="3">
    <source>
        <dbReference type="Pfam" id="PF00171"/>
    </source>
</evidence>
<accession>A0AA39CCB2</accession>
<protein>
    <recommendedName>
        <fullName evidence="3">Aldehyde dehydrogenase domain-containing protein</fullName>
    </recommendedName>
</protein>
<dbReference type="InterPro" id="IPR016161">
    <property type="entry name" value="Ald_DH/histidinol_DH"/>
</dbReference>
<dbReference type="Pfam" id="PF00171">
    <property type="entry name" value="Aldedh"/>
    <property type="match status" value="2"/>
</dbReference>
<dbReference type="SUPFAM" id="SSF53720">
    <property type="entry name" value="ALDH-like"/>
    <property type="match status" value="1"/>
</dbReference>
<feature type="transmembrane region" description="Helical" evidence="2">
    <location>
        <begin position="460"/>
        <end position="481"/>
    </location>
</feature>
<organism evidence="4 5">
    <name type="scientific">Cladophialophora chaetospira</name>
    <dbReference type="NCBI Taxonomy" id="386627"/>
    <lineage>
        <taxon>Eukaryota</taxon>
        <taxon>Fungi</taxon>
        <taxon>Dikarya</taxon>
        <taxon>Ascomycota</taxon>
        <taxon>Pezizomycotina</taxon>
        <taxon>Eurotiomycetes</taxon>
        <taxon>Chaetothyriomycetidae</taxon>
        <taxon>Chaetothyriales</taxon>
        <taxon>Herpotrichiellaceae</taxon>
        <taxon>Cladophialophora</taxon>
    </lineage>
</organism>
<comment type="caution">
    <text evidence="4">The sequence shown here is derived from an EMBL/GenBank/DDBJ whole genome shotgun (WGS) entry which is preliminary data.</text>
</comment>
<feature type="domain" description="Aldehyde dehydrogenase" evidence="3">
    <location>
        <begin position="197"/>
        <end position="375"/>
    </location>
</feature>
<dbReference type="EMBL" id="JAPDRK010000023">
    <property type="protein sequence ID" value="KAJ9603049.1"/>
    <property type="molecule type" value="Genomic_DNA"/>
</dbReference>
<sequence>MTTQPFSRIQIARLEGRAQSVRLRQSLFHSLHAALIASEGTIKRAIAADTGSSDADSSFEYSLALSELRTHYESLDLKTEVERAHTLENPSGTTNLGIVYLIPAQRNPFYSILSPLCAALAGGNCVVLELPPTLSQVSSVLRKLLSEALDADIFAISDNRPPEPFLSQCHVVTQVEEQSRPISTSASSLTSRPSATTVAIIDRTADIKAAAKSIALGTHLFQGRSHYAPDILFISEWVANEVLVHLVREVATPTAATKRASPTANGHANGPPTKPKPDIRAQALRNFESKEGCKVVVSGEHGSVVEITSRDAGLLGCKTDGPVTVIYRVSSLDDAIDLSNGLGTPLDALYIFATPEEASYTSRYIDARVSYINHIPVELLVGPSAPLHPTIPTTATPRYTPEMFRQPQPRIATASDLSKSVLEDSKVPMQQKLSSWSQAAARPLPPTGQGDGKALGFFDAAFLLFGGTLVSAIGTGVFFAVRHWRRR</sequence>
<dbReference type="Proteomes" id="UP001172673">
    <property type="component" value="Unassembled WGS sequence"/>
</dbReference>
<evidence type="ECO:0000256" key="2">
    <source>
        <dbReference type="SAM" id="Phobius"/>
    </source>
</evidence>
<evidence type="ECO:0000256" key="1">
    <source>
        <dbReference type="SAM" id="MobiDB-lite"/>
    </source>
</evidence>
<dbReference type="PANTHER" id="PTHR43111">
    <property type="entry name" value="ALDEHYDE DEHYDROGENASE B-RELATED"/>
    <property type="match status" value="1"/>
</dbReference>
<feature type="domain" description="Aldehyde dehydrogenase" evidence="3">
    <location>
        <begin position="18"/>
        <end position="152"/>
    </location>
</feature>
<dbReference type="InterPro" id="IPR016163">
    <property type="entry name" value="Ald_DH_C"/>
</dbReference>
<dbReference type="Gene3D" id="3.40.605.10">
    <property type="entry name" value="Aldehyde Dehydrogenase, Chain A, domain 1"/>
    <property type="match status" value="1"/>
</dbReference>
<keyword evidence="2" id="KW-0812">Transmembrane</keyword>
<dbReference type="GO" id="GO:0016620">
    <property type="term" value="F:oxidoreductase activity, acting on the aldehyde or oxo group of donors, NAD or NADP as acceptor"/>
    <property type="evidence" value="ECO:0007669"/>
    <property type="project" value="InterPro"/>
</dbReference>
<gene>
    <name evidence="4" type="ORF">H2200_012344</name>
</gene>
<proteinExistence type="predicted"/>
<dbReference type="InterPro" id="IPR016162">
    <property type="entry name" value="Ald_DH_N"/>
</dbReference>
<keyword evidence="5" id="KW-1185">Reference proteome</keyword>
<reference evidence="4" key="1">
    <citation type="submission" date="2022-10" db="EMBL/GenBank/DDBJ databases">
        <title>Culturing micro-colonial fungi from biological soil crusts in the Mojave desert and describing Neophaeococcomyces mojavensis, and introducing the new genera and species Taxawa tesnikishii.</title>
        <authorList>
            <person name="Kurbessoian T."/>
            <person name="Stajich J.E."/>
        </authorList>
    </citation>
    <scope>NUCLEOTIDE SEQUENCE</scope>
    <source>
        <strain evidence="4">TK_41</strain>
    </source>
</reference>
<feature type="region of interest" description="Disordered" evidence="1">
    <location>
        <begin position="254"/>
        <end position="278"/>
    </location>
</feature>